<evidence type="ECO:0000313" key="9">
    <source>
        <dbReference type="Proteomes" id="UP000274661"/>
    </source>
</evidence>
<evidence type="ECO:0000256" key="2">
    <source>
        <dbReference type="ARBA" id="ARBA00022692"/>
    </source>
</evidence>
<dbReference type="InterPro" id="IPR001623">
    <property type="entry name" value="DnaJ_domain"/>
</dbReference>
<accession>A0A429VDK3</accession>
<keyword evidence="2 6" id="KW-0812">Transmembrane</keyword>
<dbReference type="GO" id="GO:0016020">
    <property type="term" value="C:membrane"/>
    <property type="evidence" value="ECO:0007669"/>
    <property type="project" value="UniProtKB-SubCell"/>
</dbReference>
<organism evidence="8 9">
    <name type="scientific">Sphingomonas ginkgonis</name>
    <dbReference type="NCBI Taxonomy" id="2315330"/>
    <lineage>
        <taxon>Bacteria</taxon>
        <taxon>Pseudomonadati</taxon>
        <taxon>Pseudomonadota</taxon>
        <taxon>Alphaproteobacteria</taxon>
        <taxon>Sphingomonadales</taxon>
        <taxon>Sphingomonadaceae</taxon>
        <taxon>Sphingomonas</taxon>
    </lineage>
</organism>
<feature type="compositionally biased region" description="Low complexity" evidence="5">
    <location>
        <begin position="202"/>
        <end position="228"/>
    </location>
</feature>
<evidence type="ECO:0000256" key="3">
    <source>
        <dbReference type="ARBA" id="ARBA00022989"/>
    </source>
</evidence>
<dbReference type="Pfam" id="PF03544">
    <property type="entry name" value="TonB_C"/>
    <property type="match status" value="1"/>
</dbReference>
<dbReference type="PANTHER" id="PTHR44825:SF1">
    <property type="entry name" value="DNAJ HOMOLOG SUBFAMILY C MEMBER 4"/>
    <property type="match status" value="1"/>
</dbReference>
<dbReference type="GO" id="GO:0055085">
    <property type="term" value="P:transmembrane transport"/>
    <property type="evidence" value="ECO:0007669"/>
    <property type="project" value="InterPro"/>
</dbReference>
<gene>
    <name evidence="8" type="ORF">HMF7854_15070</name>
</gene>
<dbReference type="CDD" id="cd06257">
    <property type="entry name" value="DnaJ"/>
    <property type="match status" value="1"/>
</dbReference>
<proteinExistence type="predicted"/>
<dbReference type="InterPro" id="IPR052763">
    <property type="entry name" value="DnaJ_C4"/>
</dbReference>
<feature type="region of interest" description="Disordered" evidence="5">
    <location>
        <begin position="187"/>
        <end position="348"/>
    </location>
</feature>
<feature type="compositionally biased region" description="Pro residues" evidence="5">
    <location>
        <begin position="309"/>
        <end position="324"/>
    </location>
</feature>
<keyword evidence="3 6" id="KW-1133">Transmembrane helix</keyword>
<keyword evidence="4 6" id="KW-0472">Membrane</keyword>
<dbReference type="PROSITE" id="PS50076">
    <property type="entry name" value="DNAJ_2"/>
    <property type="match status" value="1"/>
</dbReference>
<feature type="compositionally biased region" description="Polar residues" evidence="5">
    <location>
        <begin position="404"/>
        <end position="413"/>
    </location>
</feature>
<reference evidence="8 9" key="1">
    <citation type="submission" date="2018-12" db="EMBL/GenBank/DDBJ databases">
        <title>Sphingomonas sp. HMF7854 Genome sequencing and assembly.</title>
        <authorList>
            <person name="Cha I."/>
            <person name="Kang H."/>
            <person name="Kim H."/>
            <person name="Kang J."/>
            <person name="Joh K."/>
        </authorList>
    </citation>
    <scope>NUCLEOTIDE SEQUENCE [LARGE SCALE GENOMIC DNA]</scope>
    <source>
        <strain evidence="8 9">HMF7854</strain>
    </source>
</reference>
<dbReference type="SUPFAM" id="SSF74653">
    <property type="entry name" value="TolA/TonB C-terminal domain"/>
    <property type="match status" value="1"/>
</dbReference>
<feature type="region of interest" description="Disordered" evidence="5">
    <location>
        <begin position="102"/>
        <end position="150"/>
    </location>
</feature>
<feature type="region of interest" description="Disordered" evidence="5">
    <location>
        <begin position="396"/>
        <end position="421"/>
    </location>
</feature>
<dbReference type="InterPro" id="IPR037682">
    <property type="entry name" value="TonB_C"/>
</dbReference>
<evidence type="ECO:0000256" key="5">
    <source>
        <dbReference type="SAM" id="MobiDB-lite"/>
    </source>
</evidence>
<dbReference type="OrthoDB" id="7390536at2"/>
<protein>
    <submittedName>
        <fullName evidence="8">TonB family protein</fullName>
    </submittedName>
</protein>
<feature type="compositionally biased region" description="Basic and acidic residues" evidence="5">
    <location>
        <begin position="113"/>
        <end position="126"/>
    </location>
</feature>
<dbReference type="PANTHER" id="PTHR44825">
    <property type="match status" value="1"/>
</dbReference>
<feature type="compositionally biased region" description="Basic and acidic residues" evidence="5">
    <location>
        <begin position="260"/>
        <end position="269"/>
    </location>
</feature>
<dbReference type="Gene3D" id="1.10.287.110">
    <property type="entry name" value="DnaJ domain"/>
    <property type="match status" value="1"/>
</dbReference>
<dbReference type="AlphaFoldDB" id="A0A429VDK3"/>
<evidence type="ECO:0000256" key="4">
    <source>
        <dbReference type="ARBA" id="ARBA00023136"/>
    </source>
</evidence>
<dbReference type="InterPro" id="IPR006260">
    <property type="entry name" value="TonB/TolA_C"/>
</dbReference>
<sequence>MTGPNDSENHYQTLGVSPGATTEEIRSAFLHLFQRHRDRPGFSDPERVGRARRINIAYATLGDPVRRRAYDESIGLGALAAAAPGAAIPADVMPGERQDMMATPTAQPLAREAPAERPLRAERREAAAAAAATPATAATAPVVEEPVETDGRRPWVPVAIAAVLVLLASLLAAYILLPRSDQRGRQVAANDRARSAPATGQPALPGPVASAPPGSAPAANASAPEIASQQGGGEGSIVAAPPSEVTPPRDTTTDAANRTAEGRAREPQRTAEASIPALRPPPPTSQAAPDRGRDQQVASDNAPAAESPSPAPAPAAEPPPPPPARVDRSRAARYAGGGLVDSDNPRGRYAGTVRVLFTVQPNGRVSNCRPTEGSGDRGLDSLTCQLVEDRLRFNPALNADGEPVSSQVGTSYTWGRRPRRR</sequence>
<evidence type="ECO:0000256" key="1">
    <source>
        <dbReference type="ARBA" id="ARBA00004167"/>
    </source>
</evidence>
<keyword evidence="9" id="KW-1185">Reference proteome</keyword>
<name>A0A429VDK3_9SPHN</name>
<dbReference type="InterPro" id="IPR036869">
    <property type="entry name" value="J_dom_sf"/>
</dbReference>
<dbReference type="Proteomes" id="UP000274661">
    <property type="component" value="Unassembled WGS sequence"/>
</dbReference>
<dbReference type="EMBL" id="RWJF01000001">
    <property type="protein sequence ID" value="RST32013.1"/>
    <property type="molecule type" value="Genomic_DNA"/>
</dbReference>
<dbReference type="Gene3D" id="3.30.1150.10">
    <property type="match status" value="1"/>
</dbReference>
<dbReference type="NCBIfam" id="TIGR01352">
    <property type="entry name" value="tonB_Cterm"/>
    <property type="match status" value="1"/>
</dbReference>
<dbReference type="Pfam" id="PF00226">
    <property type="entry name" value="DnaJ"/>
    <property type="match status" value="1"/>
</dbReference>
<comment type="caution">
    <text evidence="8">The sequence shown here is derived from an EMBL/GenBank/DDBJ whole genome shotgun (WGS) entry which is preliminary data.</text>
</comment>
<evidence type="ECO:0000259" key="7">
    <source>
        <dbReference type="PROSITE" id="PS50076"/>
    </source>
</evidence>
<comment type="subcellular location">
    <subcellularLocation>
        <location evidence="1">Membrane</location>
        <topology evidence="1">Single-pass membrane protein</topology>
    </subcellularLocation>
</comment>
<feature type="domain" description="J" evidence="7">
    <location>
        <begin position="9"/>
        <end position="74"/>
    </location>
</feature>
<dbReference type="SMART" id="SM00271">
    <property type="entry name" value="DnaJ"/>
    <property type="match status" value="1"/>
</dbReference>
<feature type="transmembrane region" description="Helical" evidence="6">
    <location>
        <begin position="155"/>
        <end position="177"/>
    </location>
</feature>
<evidence type="ECO:0000313" key="8">
    <source>
        <dbReference type="EMBL" id="RST32013.1"/>
    </source>
</evidence>
<dbReference type="RefSeq" id="WP_126719954.1">
    <property type="nucleotide sequence ID" value="NZ_RWJF01000001.1"/>
</dbReference>
<evidence type="ECO:0000256" key="6">
    <source>
        <dbReference type="SAM" id="Phobius"/>
    </source>
</evidence>
<feature type="compositionally biased region" description="Low complexity" evidence="5">
    <location>
        <begin position="249"/>
        <end position="259"/>
    </location>
</feature>
<dbReference type="SUPFAM" id="SSF46565">
    <property type="entry name" value="Chaperone J-domain"/>
    <property type="match status" value="1"/>
</dbReference>
<feature type="compositionally biased region" description="Low complexity" evidence="5">
    <location>
        <begin position="127"/>
        <end position="144"/>
    </location>
</feature>